<dbReference type="PANTHER" id="PTHR33116">
    <property type="entry name" value="REVERSE TRANSCRIPTASE ZINC-BINDING DOMAIN-CONTAINING PROTEIN-RELATED-RELATED"/>
    <property type="match status" value="1"/>
</dbReference>
<dbReference type="Proteomes" id="UP000596661">
    <property type="component" value="Chromosome 8"/>
</dbReference>
<reference evidence="2" key="1">
    <citation type="submission" date="2018-11" db="EMBL/GenBank/DDBJ databases">
        <authorList>
            <person name="Grassa J C."/>
        </authorList>
    </citation>
    <scope>NUCLEOTIDE SEQUENCE [LARGE SCALE GENOMIC DNA]</scope>
</reference>
<dbReference type="EMBL" id="UZAU01000716">
    <property type="status" value="NOT_ANNOTATED_CDS"/>
    <property type="molecule type" value="Genomic_DNA"/>
</dbReference>
<organism evidence="2 3">
    <name type="scientific">Cannabis sativa</name>
    <name type="common">Hemp</name>
    <name type="synonym">Marijuana</name>
    <dbReference type="NCBI Taxonomy" id="3483"/>
    <lineage>
        <taxon>Eukaryota</taxon>
        <taxon>Viridiplantae</taxon>
        <taxon>Streptophyta</taxon>
        <taxon>Embryophyta</taxon>
        <taxon>Tracheophyta</taxon>
        <taxon>Spermatophyta</taxon>
        <taxon>Magnoliopsida</taxon>
        <taxon>eudicotyledons</taxon>
        <taxon>Gunneridae</taxon>
        <taxon>Pentapetalae</taxon>
        <taxon>rosids</taxon>
        <taxon>fabids</taxon>
        <taxon>Rosales</taxon>
        <taxon>Cannabaceae</taxon>
        <taxon>Cannabis</taxon>
    </lineage>
</organism>
<name>A0A803Q9P7_CANSA</name>
<protein>
    <recommendedName>
        <fullName evidence="4">Reverse transcriptase</fullName>
    </recommendedName>
</protein>
<evidence type="ECO:0000256" key="1">
    <source>
        <dbReference type="SAM" id="Phobius"/>
    </source>
</evidence>
<dbReference type="Gramene" id="evm.model.08.1757">
    <property type="protein sequence ID" value="cds.evm.model.08.1757"/>
    <property type="gene ID" value="evm.TU.08.1757"/>
</dbReference>
<evidence type="ECO:0000313" key="2">
    <source>
        <dbReference type="EnsemblPlants" id="cds.evm.model.08.1757"/>
    </source>
</evidence>
<keyword evidence="1" id="KW-0472">Membrane</keyword>
<dbReference type="OMA" id="CVERINI"/>
<reference evidence="2" key="2">
    <citation type="submission" date="2021-03" db="UniProtKB">
        <authorList>
            <consortium name="EnsemblPlants"/>
        </authorList>
    </citation>
    <scope>IDENTIFICATION</scope>
</reference>
<feature type="transmembrane region" description="Helical" evidence="1">
    <location>
        <begin position="224"/>
        <end position="243"/>
    </location>
</feature>
<keyword evidence="1" id="KW-0812">Transmembrane</keyword>
<evidence type="ECO:0000313" key="3">
    <source>
        <dbReference type="Proteomes" id="UP000596661"/>
    </source>
</evidence>
<sequence length="280" mass="31457">MQNRRKVLKSVVNLGPRIIEAHKAILLAEYTEKEVKEALFSIPGIKAPGPGGFGSAFYQDNWTFVRTDFVAVVLSFLSTGKMLKEINTTTITLIPKKIGDWPGYKFHDRCSSLKLNHLCFVDDLLVFSHGDFVSVMLMLRGLKLFSATSGLMPIEQKSAIYCSGMSNEEVGRILEASQFKRSSLPFRYLCIPICSKKISTPECLIILEKMVGRIRVWSIRNLSYMGRVTLINVVLISIHAYWAQILLLPKKLLKEIEAICRSFLWKGIQAGAGPGLVAWE</sequence>
<dbReference type="AlphaFoldDB" id="A0A803Q9P7"/>
<keyword evidence="1" id="KW-1133">Transmembrane helix</keyword>
<proteinExistence type="predicted"/>
<dbReference type="EnsemblPlants" id="evm.model.08.1757">
    <property type="protein sequence ID" value="cds.evm.model.08.1757"/>
    <property type="gene ID" value="evm.TU.08.1757"/>
</dbReference>
<keyword evidence="3" id="KW-1185">Reference proteome</keyword>
<accession>A0A803Q9P7</accession>
<dbReference type="PANTHER" id="PTHR33116:SF84">
    <property type="entry name" value="RNA-DIRECTED DNA POLYMERASE"/>
    <property type="match status" value="1"/>
</dbReference>
<evidence type="ECO:0008006" key="4">
    <source>
        <dbReference type="Google" id="ProtNLM"/>
    </source>
</evidence>